<evidence type="ECO:0000259" key="9">
    <source>
        <dbReference type="PROSITE" id="PS50885"/>
    </source>
</evidence>
<dbReference type="PANTHER" id="PTHR34220">
    <property type="entry name" value="SENSOR HISTIDINE KINASE YPDA"/>
    <property type="match status" value="1"/>
</dbReference>
<dbReference type="AlphaFoldDB" id="A0A8J6HQU0"/>
<evidence type="ECO:0000256" key="6">
    <source>
        <dbReference type="ARBA" id="ARBA00022777"/>
    </source>
</evidence>
<dbReference type="GO" id="GO:0000155">
    <property type="term" value="F:phosphorelay sensor kinase activity"/>
    <property type="evidence" value="ECO:0007669"/>
    <property type="project" value="InterPro"/>
</dbReference>
<dbReference type="InterPro" id="IPR003660">
    <property type="entry name" value="HAMP_dom"/>
</dbReference>
<evidence type="ECO:0000256" key="1">
    <source>
        <dbReference type="ARBA" id="ARBA00000085"/>
    </source>
</evidence>
<dbReference type="InterPro" id="IPR004358">
    <property type="entry name" value="Sig_transdc_His_kin-like_C"/>
</dbReference>
<evidence type="ECO:0000256" key="4">
    <source>
        <dbReference type="ARBA" id="ARBA00022553"/>
    </source>
</evidence>
<dbReference type="Pfam" id="PF02518">
    <property type="entry name" value="HATPase_c"/>
    <property type="match status" value="1"/>
</dbReference>
<dbReference type="Pfam" id="PF06580">
    <property type="entry name" value="His_kinase"/>
    <property type="match status" value="1"/>
</dbReference>
<keyword evidence="8" id="KW-0812">Transmembrane</keyword>
<dbReference type="SUPFAM" id="SSF158472">
    <property type="entry name" value="HAMP domain-like"/>
    <property type="match status" value="1"/>
</dbReference>
<dbReference type="InterPro" id="IPR036890">
    <property type="entry name" value="HATPase_C_sf"/>
</dbReference>
<dbReference type="EMBL" id="JAAKDE010000004">
    <property type="protein sequence ID" value="MBA2132366.1"/>
    <property type="molecule type" value="Genomic_DNA"/>
</dbReference>
<dbReference type="Gene3D" id="3.30.450.20">
    <property type="entry name" value="PAS domain"/>
    <property type="match status" value="1"/>
</dbReference>
<feature type="domain" description="HAMP" evidence="9">
    <location>
        <begin position="350"/>
        <end position="402"/>
    </location>
</feature>
<dbReference type="PROSITE" id="PS50885">
    <property type="entry name" value="HAMP"/>
    <property type="match status" value="1"/>
</dbReference>
<comment type="subcellular location">
    <subcellularLocation>
        <location evidence="2">Membrane</location>
    </subcellularLocation>
</comment>
<keyword evidence="5" id="KW-0808">Transferase</keyword>
<evidence type="ECO:0000256" key="5">
    <source>
        <dbReference type="ARBA" id="ARBA00022679"/>
    </source>
</evidence>
<evidence type="ECO:0000256" key="3">
    <source>
        <dbReference type="ARBA" id="ARBA00012438"/>
    </source>
</evidence>
<name>A0A8J6HQU0_9FIRM</name>
<protein>
    <recommendedName>
        <fullName evidence="3">histidine kinase</fullName>
        <ecNumber evidence="3">2.7.13.3</ecNumber>
    </recommendedName>
</protein>
<dbReference type="RefSeq" id="WP_181338822.1">
    <property type="nucleotide sequence ID" value="NZ_JAAKDE010000004.1"/>
</dbReference>
<proteinExistence type="predicted"/>
<feature type="transmembrane region" description="Helical" evidence="8">
    <location>
        <begin position="330"/>
        <end position="349"/>
    </location>
</feature>
<dbReference type="CDD" id="cd06225">
    <property type="entry name" value="HAMP"/>
    <property type="match status" value="1"/>
</dbReference>
<evidence type="ECO:0000256" key="8">
    <source>
        <dbReference type="SAM" id="Phobius"/>
    </source>
</evidence>
<dbReference type="EC" id="2.7.13.3" evidence="3"/>
<dbReference type="InterPro" id="IPR050640">
    <property type="entry name" value="Bact_2-comp_sensor_kinase"/>
</dbReference>
<reference evidence="10" key="1">
    <citation type="submission" date="2020-06" db="EMBL/GenBank/DDBJ databases">
        <title>Novel chitinolytic bacterium.</title>
        <authorList>
            <person name="Ungkulpasvich U."/>
            <person name="Kosugi A."/>
            <person name="Uke A."/>
        </authorList>
    </citation>
    <scope>NUCLEOTIDE SEQUENCE</scope>
    <source>
        <strain evidence="10">UUS1-1</strain>
    </source>
</reference>
<dbReference type="InterPro" id="IPR010559">
    <property type="entry name" value="Sig_transdc_His_kin_internal"/>
</dbReference>
<dbReference type="Gene3D" id="3.30.565.10">
    <property type="entry name" value="Histidine kinase-like ATPase, C-terminal domain"/>
    <property type="match status" value="1"/>
</dbReference>
<dbReference type="Gene3D" id="6.10.340.10">
    <property type="match status" value="1"/>
</dbReference>
<dbReference type="InterPro" id="IPR003594">
    <property type="entry name" value="HATPase_dom"/>
</dbReference>
<keyword evidence="7" id="KW-0902">Two-component regulatory system</keyword>
<evidence type="ECO:0000313" key="11">
    <source>
        <dbReference type="Proteomes" id="UP000657177"/>
    </source>
</evidence>
<dbReference type="Proteomes" id="UP000657177">
    <property type="component" value="Unassembled WGS sequence"/>
</dbReference>
<keyword evidence="11" id="KW-1185">Reference proteome</keyword>
<evidence type="ECO:0000313" key="10">
    <source>
        <dbReference type="EMBL" id="MBA2132366.1"/>
    </source>
</evidence>
<dbReference type="Pfam" id="PF00672">
    <property type="entry name" value="HAMP"/>
    <property type="match status" value="1"/>
</dbReference>
<gene>
    <name evidence="10" type="ORF">G5B42_02225</name>
</gene>
<keyword evidence="8" id="KW-0472">Membrane</keyword>
<feature type="transmembrane region" description="Helical" evidence="8">
    <location>
        <begin position="20"/>
        <end position="41"/>
    </location>
</feature>
<dbReference type="CDD" id="cd12912">
    <property type="entry name" value="PDC2_MCP_like"/>
    <property type="match status" value="1"/>
</dbReference>
<dbReference type="SUPFAM" id="SSF55874">
    <property type="entry name" value="ATPase domain of HSP90 chaperone/DNA topoisomerase II/histidine kinase"/>
    <property type="match status" value="1"/>
</dbReference>
<comment type="caution">
    <text evidence="10">The sequence shown here is derived from an EMBL/GenBank/DDBJ whole genome shotgun (WGS) entry which is preliminary data.</text>
</comment>
<dbReference type="PRINTS" id="PR00344">
    <property type="entry name" value="BCTRLSENSOR"/>
</dbReference>
<dbReference type="GO" id="GO:0016020">
    <property type="term" value="C:membrane"/>
    <property type="evidence" value="ECO:0007669"/>
    <property type="project" value="UniProtKB-SubCell"/>
</dbReference>
<keyword evidence="8" id="KW-1133">Transmembrane helix</keyword>
<organism evidence="10 11">
    <name type="scientific">Capillibacterium thermochitinicola</name>
    <dbReference type="NCBI Taxonomy" id="2699427"/>
    <lineage>
        <taxon>Bacteria</taxon>
        <taxon>Bacillati</taxon>
        <taxon>Bacillota</taxon>
        <taxon>Capillibacterium</taxon>
    </lineage>
</organism>
<accession>A0A8J6HQU0</accession>
<keyword evidence="6 10" id="KW-0418">Kinase</keyword>
<evidence type="ECO:0000256" key="7">
    <source>
        <dbReference type="ARBA" id="ARBA00023012"/>
    </source>
</evidence>
<dbReference type="PANTHER" id="PTHR34220:SF7">
    <property type="entry name" value="SENSOR HISTIDINE KINASE YPDA"/>
    <property type="match status" value="1"/>
</dbReference>
<keyword evidence="4" id="KW-0597">Phosphoprotein</keyword>
<evidence type="ECO:0000256" key="2">
    <source>
        <dbReference type="ARBA" id="ARBA00004370"/>
    </source>
</evidence>
<sequence length="621" mass="69974">MINLAKGRSGFNRLTFQKQLTIFFLITAVLAMVFVSVIAYFQATTELEKNFTLYTASILNRTKDDIVTKFNMVENTLNFIAADYRLQMMGAPRSPVDQRSLAKLLVDSINLNNYQVSLDNRRVTKNLIDDLIIYGDYAERPTVVIGRRDHFTAYGIEQYLTPELLATARAAEGGVVWSEIFYNPVGARLMENLPSEILREELNQIAVIKWLFDVQTRQSIGYLVASINLSRLSGLIEDIVLGKTGRLYLVDQKQQVLAGSDKNLILRPIPLDERSRAQLAASPVGSIRGKFNNQDSFIHFQEIPTNNWKLVGVIASQEFEAAAGEVRNRILFGGILVLAVFAAVAVIAAGKITRPIENICAFMQKVEKGDLSLRVHETGSIEIEQLSQQLNHMIENLAQLLEKIYQEQIFKRKIALKMLHAQINPHFLYNTLDSISWMVETGRREIAVELLECLSTIFRVTLSGGRDVIRIGEELDHAENYLRIQRIRYQDKLDYVINVDEEIKKHEIVKITLQPLIENAIYHGIKPKPNGRGTVVILGRRVDPDHIQLSVIDDGVGMSSEKLAAVRASLVEPQLNLETEGKGYSLMNINSRIKLYFGPAYGLVYSSKEGVGTRVDILLPT</sequence>
<comment type="catalytic activity">
    <reaction evidence="1">
        <text>ATP + protein L-histidine = ADP + protein N-phospho-L-histidine.</text>
        <dbReference type="EC" id="2.7.13.3"/>
    </reaction>
</comment>
<dbReference type="SMART" id="SM00304">
    <property type="entry name" value="HAMP"/>
    <property type="match status" value="1"/>
</dbReference>